<organism evidence="2 3">
    <name type="scientific">Psychrobacter pasteurii</name>
    <dbReference type="NCBI Taxonomy" id="1945520"/>
    <lineage>
        <taxon>Bacteria</taxon>
        <taxon>Pseudomonadati</taxon>
        <taxon>Pseudomonadota</taxon>
        <taxon>Gammaproteobacteria</taxon>
        <taxon>Moraxellales</taxon>
        <taxon>Moraxellaceae</taxon>
        <taxon>Psychrobacter</taxon>
    </lineage>
</organism>
<keyword evidence="3" id="KW-1185">Reference proteome</keyword>
<dbReference type="EMBL" id="FUGD01000017">
    <property type="protein sequence ID" value="SJM36061.1"/>
    <property type="molecule type" value="Genomic_DNA"/>
</dbReference>
<dbReference type="AlphaFoldDB" id="A0A1R4EC34"/>
<gene>
    <name evidence="2" type="primary">mbeA_1</name>
    <name evidence="2" type="ORF">A1019T_00019</name>
</gene>
<accession>A0A1R4EC34</accession>
<name>A0A1R4EC34_9GAMM</name>
<feature type="region of interest" description="Disordered" evidence="1">
    <location>
        <begin position="259"/>
        <end position="311"/>
    </location>
</feature>
<feature type="compositionally biased region" description="Basic and acidic residues" evidence="1">
    <location>
        <begin position="284"/>
        <end position="306"/>
    </location>
</feature>
<feature type="region of interest" description="Disordered" evidence="1">
    <location>
        <begin position="332"/>
        <end position="408"/>
    </location>
</feature>
<sequence length="408" mass="47165">MDRFEGSLLAGLDKDQYNITWIEHTDKDRLELNFVIANQELTTGKRLQPYYDKADRPLIENWKQVINHEYGLTDPHDPNKAQAIKTLNRQNLPKDVQQVKEQIGQALAHQIEQGNITDRKGVIDTLEQAGFEIARQTDKSISIKNPDGKRNIRLEGVIYENRQLGKELGKEHSRARQGYAETSTERYQTALGKLRTAIEVKQERNRASFSREHQTYQREQKHHTASFDLQNLDRGIDGRINSHSLDTVNPKLMARYQLEKQQGRASRDTAEYRTDTSTSSGTGESEHRQERRWDALDRSEAEKESGSRQINEWQAFNDVGVRQNEQRLFNTLQRASRRTGSQAEQTRSTDRAIDRSQSAITDTERQITSTDREVASREQQAQQREQHAQQVIEASRQAEKVVSRGMER</sequence>
<feature type="compositionally biased region" description="Basic and acidic residues" evidence="1">
    <location>
        <begin position="202"/>
        <end position="219"/>
    </location>
</feature>
<proteinExistence type="predicted"/>
<dbReference type="EC" id="5.99.1.2" evidence="2"/>
<protein>
    <submittedName>
        <fullName evidence="2">DNA relaxase MbeA</fullName>
        <ecNumber evidence="2">5.99.1.2</ecNumber>
    </submittedName>
</protein>
<feature type="compositionally biased region" description="Basic and acidic residues" evidence="1">
    <location>
        <begin position="362"/>
        <end position="376"/>
    </location>
</feature>
<dbReference type="Proteomes" id="UP000188169">
    <property type="component" value="Unassembled WGS sequence"/>
</dbReference>
<reference evidence="3" key="1">
    <citation type="submission" date="2017-02" db="EMBL/GenBank/DDBJ databases">
        <authorList>
            <person name="Mornico D."/>
        </authorList>
    </citation>
    <scope>NUCLEOTIDE SEQUENCE [LARGE SCALE GENOMIC DNA]</scope>
</reference>
<feature type="compositionally biased region" description="Basic and acidic residues" evidence="1">
    <location>
        <begin position="259"/>
        <end position="274"/>
    </location>
</feature>
<keyword evidence="2" id="KW-0413">Isomerase</keyword>
<evidence type="ECO:0000313" key="2">
    <source>
        <dbReference type="EMBL" id="SJM36061.1"/>
    </source>
</evidence>
<evidence type="ECO:0000313" key="3">
    <source>
        <dbReference type="Proteomes" id="UP000188169"/>
    </source>
</evidence>
<feature type="compositionally biased region" description="Polar residues" evidence="1">
    <location>
        <begin position="332"/>
        <end position="346"/>
    </location>
</feature>
<feature type="compositionally biased region" description="Basic and acidic residues" evidence="1">
    <location>
        <begin position="396"/>
        <end position="408"/>
    </location>
</feature>
<dbReference type="GO" id="GO:0016853">
    <property type="term" value="F:isomerase activity"/>
    <property type="evidence" value="ECO:0007669"/>
    <property type="project" value="UniProtKB-KW"/>
</dbReference>
<evidence type="ECO:0000256" key="1">
    <source>
        <dbReference type="SAM" id="MobiDB-lite"/>
    </source>
</evidence>
<feature type="region of interest" description="Disordered" evidence="1">
    <location>
        <begin position="202"/>
        <end position="230"/>
    </location>
</feature>